<keyword evidence="1" id="KW-0812">Transmembrane</keyword>
<evidence type="ECO:0000256" key="1">
    <source>
        <dbReference type="SAM" id="Phobius"/>
    </source>
</evidence>
<feature type="non-terminal residue" evidence="2">
    <location>
        <position position="271"/>
    </location>
</feature>
<name>A0A382W8J2_9ZZZZ</name>
<keyword evidence="1" id="KW-0472">Membrane</keyword>
<dbReference type="Pfam" id="PF07963">
    <property type="entry name" value="N_methyl"/>
    <property type="match status" value="1"/>
</dbReference>
<evidence type="ECO:0008006" key="3">
    <source>
        <dbReference type="Google" id="ProtNLM"/>
    </source>
</evidence>
<evidence type="ECO:0000313" key="2">
    <source>
        <dbReference type="EMBL" id="SVD55186.1"/>
    </source>
</evidence>
<dbReference type="AlphaFoldDB" id="A0A382W8J2"/>
<dbReference type="NCBIfam" id="TIGR02532">
    <property type="entry name" value="IV_pilin_GFxxxE"/>
    <property type="match status" value="1"/>
</dbReference>
<feature type="transmembrane region" description="Helical" evidence="1">
    <location>
        <begin position="12"/>
        <end position="32"/>
    </location>
</feature>
<gene>
    <name evidence="2" type="ORF">METZ01_LOCUS408040</name>
</gene>
<proteinExistence type="predicted"/>
<dbReference type="EMBL" id="UINC01157929">
    <property type="protein sequence ID" value="SVD55186.1"/>
    <property type="molecule type" value="Genomic_DNA"/>
</dbReference>
<sequence length="271" mass="29241">MKVRDERGLSLVELMISLAIGSLITAGVVQLYTANSATYSLVMGQSRMQESARFALAFISRDIQRADHRGCFSNNMQLNWTIANPVNLPYEFDLRFGVAGYNGTVGANWIPSLNPIPAANQGFVANTGINKGAIVTGTDVLTVRSIVQQATENRLAVAMPTSREDIQIIGPSAQVADLAFNNGDLALIHDCEKATIFHVTGINVSAAPTYQIQHSTDPIDSWRNNFLTLAVKNTFGTAAAVSGIETHTYFIAPGTGQNNRGDTPLALWRKS</sequence>
<dbReference type="PROSITE" id="PS00409">
    <property type="entry name" value="PROKAR_NTER_METHYL"/>
    <property type="match status" value="1"/>
</dbReference>
<dbReference type="InterPro" id="IPR012902">
    <property type="entry name" value="N_methyl_site"/>
</dbReference>
<keyword evidence="1" id="KW-1133">Transmembrane helix</keyword>
<reference evidence="2" key="1">
    <citation type="submission" date="2018-05" db="EMBL/GenBank/DDBJ databases">
        <authorList>
            <person name="Lanie J.A."/>
            <person name="Ng W.-L."/>
            <person name="Kazmierczak K.M."/>
            <person name="Andrzejewski T.M."/>
            <person name="Davidsen T.M."/>
            <person name="Wayne K.J."/>
            <person name="Tettelin H."/>
            <person name="Glass J.I."/>
            <person name="Rusch D."/>
            <person name="Podicherti R."/>
            <person name="Tsui H.-C.T."/>
            <person name="Winkler M.E."/>
        </authorList>
    </citation>
    <scope>NUCLEOTIDE SEQUENCE</scope>
</reference>
<protein>
    <recommendedName>
        <fullName evidence="3">Type IV pilus assembly protein PilW</fullName>
    </recommendedName>
</protein>
<accession>A0A382W8J2</accession>
<organism evidence="2">
    <name type="scientific">marine metagenome</name>
    <dbReference type="NCBI Taxonomy" id="408172"/>
    <lineage>
        <taxon>unclassified sequences</taxon>
        <taxon>metagenomes</taxon>
        <taxon>ecological metagenomes</taxon>
    </lineage>
</organism>